<dbReference type="GO" id="GO:0008270">
    <property type="term" value="F:zinc ion binding"/>
    <property type="evidence" value="ECO:0007669"/>
    <property type="project" value="UniProtKB-KW"/>
</dbReference>
<feature type="coiled-coil region" evidence="10">
    <location>
        <begin position="177"/>
        <end position="214"/>
    </location>
</feature>
<comment type="similarity">
    <text evidence="2">Belongs to the UVSSA family.</text>
</comment>
<evidence type="ECO:0000256" key="10">
    <source>
        <dbReference type="SAM" id="Coils"/>
    </source>
</evidence>
<feature type="domain" description="UV-stimulated scaffold protein A C-terminal" evidence="12">
    <location>
        <begin position="479"/>
        <end position="585"/>
    </location>
</feature>
<dbReference type="GO" id="GO:0006283">
    <property type="term" value="P:transcription-coupled nucleotide-excision repair"/>
    <property type="evidence" value="ECO:0007669"/>
    <property type="project" value="TreeGrafter"/>
</dbReference>
<evidence type="ECO:0000256" key="3">
    <source>
        <dbReference type="ARBA" id="ARBA00022454"/>
    </source>
</evidence>
<protein>
    <recommendedName>
        <fullName evidence="12">UV-stimulated scaffold protein A C-terminal domain-containing protein</fullName>
    </recommendedName>
</protein>
<evidence type="ECO:0000256" key="4">
    <source>
        <dbReference type="ARBA" id="ARBA00022723"/>
    </source>
</evidence>
<dbReference type="GO" id="GO:0009411">
    <property type="term" value="P:response to UV"/>
    <property type="evidence" value="ECO:0007669"/>
    <property type="project" value="InterPro"/>
</dbReference>
<dbReference type="EMBL" id="CAJPEV010000109">
    <property type="protein sequence ID" value="CAG0880706.1"/>
    <property type="molecule type" value="Genomic_DNA"/>
</dbReference>
<evidence type="ECO:0000256" key="1">
    <source>
        <dbReference type="ARBA" id="ARBA00004286"/>
    </source>
</evidence>
<keyword evidence="14" id="KW-1185">Reference proteome</keyword>
<dbReference type="AlphaFoldDB" id="A0A7R8X006"/>
<dbReference type="GO" id="GO:0005694">
    <property type="term" value="C:chromosome"/>
    <property type="evidence" value="ECO:0007669"/>
    <property type="project" value="UniProtKB-SubCell"/>
</dbReference>
<evidence type="ECO:0000256" key="7">
    <source>
        <dbReference type="ARBA" id="ARBA00022833"/>
    </source>
</evidence>
<comment type="subcellular location">
    <subcellularLocation>
        <location evidence="1">Chromosome</location>
    </subcellularLocation>
</comment>
<keyword evidence="4" id="KW-0479">Metal-binding</keyword>
<organism evidence="13">
    <name type="scientific">Darwinula stevensoni</name>
    <dbReference type="NCBI Taxonomy" id="69355"/>
    <lineage>
        <taxon>Eukaryota</taxon>
        <taxon>Metazoa</taxon>
        <taxon>Ecdysozoa</taxon>
        <taxon>Arthropoda</taxon>
        <taxon>Crustacea</taxon>
        <taxon>Oligostraca</taxon>
        <taxon>Ostracoda</taxon>
        <taxon>Podocopa</taxon>
        <taxon>Podocopida</taxon>
        <taxon>Darwinulocopina</taxon>
        <taxon>Darwinuloidea</taxon>
        <taxon>Darwinulidae</taxon>
        <taxon>Darwinula</taxon>
    </lineage>
</organism>
<evidence type="ECO:0000256" key="6">
    <source>
        <dbReference type="ARBA" id="ARBA00022771"/>
    </source>
</evidence>
<dbReference type="Pfam" id="PF20867">
    <property type="entry name" value="UVSSA_N"/>
    <property type="match status" value="1"/>
</dbReference>
<keyword evidence="5" id="KW-0227">DNA damage</keyword>
<accession>A0A7R8X006</accession>
<evidence type="ECO:0000259" key="12">
    <source>
        <dbReference type="Pfam" id="PF09740"/>
    </source>
</evidence>
<evidence type="ECO:0000313" key="14">
    <source>
        <dbReference type="Proteomes" id="UP000677054"/>
    </source>
</evidence>
<feature type="compositionally biased region" description="Polar residues" evidence="11">
    <location>
        <begin position="412"/>
        <end position="423"/>
    </location>
</feature>
<dbReference type="OrthoDB" id="5594015at2759"/>
<keyword evidence="9" id="KW-0234">DNA repair</keyword>
<evidence type="ECO:0000256" key="5">
    <source>
        <dbReference type="ARBA" id="ARBA00022763"/>
    </source>
</evidence>
<feature type="compositionally biased region" description="Basic residues" evidence="11">
    <location>
        <begin position="610"/>
        <end position="623"/>
    </location>
</feature>
<feature type="compositionally biased region" description="Acidic residues" evidence="11">
    <location>
        <begin position="364"/>
        <end position="374"/>
    </location>
</feature>
<name>A0A7R8X006_9CRUS</name>
<dbReference type="InterPro" id="IPR049431">
    <property type="entry name" value="UVSSA_C"/>
</dbReference>
<dbReference type="PANTHER" id="PTHR28670">
    <property type="entry name" value="UV-STIMULATED SCAFFOLD PROTEIN A"/>
    <property type="match status" value="1"/>
</dbReference>
<dbReference type="GO" id="GO:0000993">
    <property type="term" value="F:RNA polymerase II complex binding"/>
    <property type="evidence" value="ECO:0007669"/>
    <property type="project" value="TreeGrafter"/>
</dbReference>
<sequence length="675" mass="77116">MAGPKKHYPQNGKTKTEKPKPSPAKKFIETFINDAKRSVPREDAKQLKDMCRESLENVLEIYELVMTNLCKDHAEVRFAVFVILDHLVRRSASFRQKIIDDLPRVLEMTLGTNPQIPLPLPKNVSQDLKRYTAECFLDWKELYGRHFRQLELAELYLKECKWVEFDTLVREVEVRKMREEETRRKEEALRMKRLEKLREEIVEYEGDVRETVTQLQSCFKLLVPLMEEFNLDAADQNGSNEKGIEAVQTEDEMNPDTISLRQHGIAHPNFSVTIGIKPQGLQDDVKETGDADVKKSAYDQYLLIVNRWLPMVTKWVHGLQKFQGTKDELEVPEFLKRELERHMERYIELGLKTANKHKGRGASDEESSDSDFEAVEEKQGFEEEAKSDPVPGPSGLQGSRTRVMSHAGVLAQASTSSSSQEWTLVSRDEREEDPTTLQCQIKARGGSLPQPEPHPSSLHQADLASGMSSIGHKAKLLAKAPKLPFDIDLYHWEDQNLEAPTIAMVRSDANQIWSGPLPESDILLDPEGVSALRRRTIEFTGQFQPVETSCNAPLPSGKLCPRRDRFKCPFHGVIVPRDSEGNPVAENEVSQPSTSKNAVEPSMQEEQGQKKKKNKRREKKKVSRLTDLKACQNTARKRLEKKLMNRSSVRRVASAMDAQDKKKFLDKFGNQFNYQ</sequence>
<gene>
    <name evidence="13" type="ORF">DSTB1V02_LOCUS1202</name>
</gene>
<evidence type="ECO:0000256" key="8">
    <source>
        <dbReference type="ARBA" id="ARBA00023054"/>
    </source>
</evidence>
<keyword evidence="8 10" id="KW-0175">Coiled coil</keyword>
<dbReference type="Pfam" id="PF09740">
    <property type="entry name" value="DUF2043"/>
    <property type="match status" value="1"/>
</dbReference>
<feature type="compositionally biased region" description="Basic and acidic residues" evidence="11">
    <location>
        <begin position="375"/>
        <end position="387"/>
    </location>
</feature>
<dbReference type="EMBL" id="LR899626">
    <property type="protein sequence ID" value="CAD7241202.1"/>
    <property type="molecule type" value="Genomic_DNA"/>
</dbReference>
<keyword evidence="6" id="KW-0863">Zinc-finger</keyword>
<proteinExistence type="inferred from homology"/>
<dbReference type="PANTHER" id="PTHR28670:SF1">
    <property type="entry name" value="UV-STIMULATED SCAFFOLD PROTEIN A"/>
    <property type="match status" value="1"/>
</dbReference>
<feature type="region of interest" description="Disordered" evidence="11">
    <location>
        <begin position="1"/>
        <end position="25"/>
    </location>
</feature>
<keyword evidence="7" id="KW-0862">Zinc</keyword>
<dbReference type="Proteomes" id="UP000677054">
    <property type="component" value="Unassembled WGS sequence"/>
</dbReference>
<evidence type="ECO:0000256" key="2">
    <source>
        <dbReference type="ARBA" id="ARBA00009240"/>
    </source>
</evidence>
<feature type="compositionally biased region" description="Polar residues" evidence="11">
    <location>
        <begin position="588"/>
        <end position="597"/>
    </location>
</feature>
<dbReference type="InterPro" id="IPR049408">
    <property type="entry name" value="UVSSA_N_a-solenoid_rpt"/>
</dbReference>
<feature type="region of interest" description="Disordered" evidence="11">
    <location>
        <begin position="577"/>
        <end position="628"/>
    </location>
</feature>
<keyword evidence="3" id="KW-0158">Chromosome</keyword>
<feature type="region of interest" description="Disordered" evidence="11">
    <location>
        <begin position="355"/>
        <end position="436"/>
    </location>
</feature>
<reference evidence="13" key="1">
    <citation type="submission" date="2020-11" db="EMBL/GenBank/DDBJ databases">
        <authorList>
            <person name="Tran Van P."/>
        </authorList>
    </citation>
    <scope>NUCLEOTIDE SEQUENCE</scope>
</reference>
<evidence type="ECO:0000313" key="13">
    <source>
        <dbReference type="EMBL" id="CAD7241202.1"/>
    </source>
</evidence>
<evidence type="ECO:0000256" key="9">
    <source>
        <dbReference type="ARBA" id="ARBA00023204"/>
    </source>
</evidence>
<dbReference type="InterPro" id="IPR018610">
    <property type="entry name" value="UVSSA"/>
</dbReference>
<evidence type="ECO:0000256" key="11">
    <source>
        <dbReference type="SAM" id="MobiDB-lite"/>
    </source>
</evidence>